<dbReference type="Proteomes" id="UP000199691">
    <property type="component" value="Unassembled WGS sequence"/>
</dbReference>
<dbReference type="InterPro" id="IPR027417">
    <property type="entry name" value="P-loop_NTPase"/>
</dbReference>
<dbReference type="AlphaFoldDB" id="A0A1H0VVV8"/>
<dbReference type="SUPFAM" id="SSF52540">
    <property type="entry name" value="P-loop containing nucleoside triphosphate hydrolases"/>
    <property type="match status" value="1"/>
</dbReference>
<evidence type="ECO:0000256" key="1">
    <source>
        <dbReference type="SAM" id="Coils"/>
    </source>
</evidence>
<protein>
    <recommendedName>
        <fullName evidence="4">AAA domain-containing protein</fullName>
    </recommendedName>
</protein>
<dbReference type="STRING" id="641025.SAMN05421507_11614"/>
<evidence type="ECO:0008006" key="4">
    <source>
        <dbReference type="Google" id="ProtNLM"/>
    </source>
</evidence>
<organism evidence="2 3">
    <name type="scientific">Lentzea jiangxiensis</name>
    <dbReference type="NCBI Taxonomy" id="641025"/>
    <lineage>
        <taxon>Bacteria</taxon>
        <taxon>Bacillati</taxon>
        <taxon>Actinomycetota</taxon>
        <taxon>Actinomycetes</taxon>
        <taxon>Pseudonocardiales</taxon>
        <taxon>Pseudonocardiaceae</taxon>
        <taxon>Lentzea</taxon>
    </lineage>
</organism>
<dbReference type="Gene3D" id="3.40.50.300">
    <property type="entry name" value="P-loop containing nucleotide triphosphate hydrolases"/>
    <property type="match status" value="1"/>
</dbReference>
<dbReference type="EMBL" id="FNIX01000016">
    <property type="protein sequence ID" value="SDP82712.1"/>
    <property type="molecule type" value="Genomic_DNA"/>
</dbReference>
<keyword evidence="3" id="KW-1185">Reference proteome</keyword>
<reference evidence="3" key="1">
    <citation type="submission" date="2016-10" db="EMBL/GenBank/DDBJ databases">
        <authorList>
            <person name="Varghese N."/>
            <person name="Submissions S."/>
        </authorList>
    </citation>
    <scope>NUCLEOTIDE SEQUENCE [LARGE SCALE GENOMIC DNA]</scope>
    <source>
        <strain evidence="3">CGMCC 4.6609</strain>
    </source>
</reference>
<evidence type="ECO:0000313" key="2">
    <source>
        <dbReference type="EMBL" id="SDP82712.1"/>
    </source>
</evidence>
<name>A0A1H0VVV8_9PSEU</name>
<evidence type="ECO:0000313" key="3">
    <source>
        <dbReference type="Proteomes" id="UP000199691"/>
    </source>
</evidence>
<keyword evidence="1" id="KW-0175">Coiled coil</keyword>
<gene>
    <name evidence="2" type="ORF">SAMN05421507_11614</name>
</gene>
<feature type="coiled-coil region" evidence="1">
    <location>
        <begin position="378"/>
        <end position="406"/>
    </location>
</feature>
<sequence length="647" mass="72451">MTESGSTIAAARSVRGIRIVSLQLVQRTGEIEEYRFDQSSFTVLTGPRNSSKTSTLKLIDYCLGDRDGPYSAVGRSIADKYQDVSLTISLNGTHRTIRRSFVRGEYSKVFLDDESDFPVENFSDWIYSQLGWPSLQIPLGRNADTAQQMVALSFRTLLRHIYRKESSWTEFASKEYDYYRVAVVNYFLGLAPNKYERDAREFKLAQAERDLAAAEAVHRDVTDSTNEMIRSVCTQLGLPILVNESGILAAQTELSDHLAELHRRRNEIVGQQMSGESEGDVAATAAGYDPALTQSYQDVSVAVQRAAESIASLRVLVQEHTQSLSLVELDRGRLERLSGAFEVFDELPVRTCPACEQKVDVKREHPDGSCYLCFQPVVADLRKRRVELEQRALDSEKREVEEALARSRYDLEHAIEREQALKSRQAELAGLINDVRSAQLAPFVTALEDIASESAKLIQQRAALPAISQALARQGTAEGVVIAARKEADRAQSAILDDQAFRRIAGERCSKLADRMNEFLRNFQGRGWVGSSVTISQDLTFFVGTRPWNEQLGAEARVLFFLSYSYALLALESDIGQDSFAPSLVILDNPYQHDLAETVVRESLDLIGNLAYRTGGQLITTQSRPAVDLRSPHHEIEMPDEYLFDEL</sequence>
<accession>A0A1H0VVV8</accession>
<proteinExistence type="predicted"/>